<organism evidence="2 3">
    <name type="scientific">Micractinium conductrix</name>
    <dbReference type="NCBI Taxonomy" id="554055"/>
    <lineage>
        <taxon>Eukaryota</taxon>
        <taxon>Viridiplantae</taxon>
        <taxon>Chlorophyta</taxon>
        <taxon>core chlorophytes</taxon>
        <taxon>Trebouxiophyceae</taxon>
        <taxon>Chlorellales</taxon>
        <taxon>Chlorellaceae</taxon>
        <taxon>Chlorella clade</taxon>
        <taxon>Micractinium</taxon>
    </lineage>
</organism>
<accession>A0A2P6VC81</accession>
<keyword evidence="3" id="KW-1185">Reference proteome</keyword>
<dbReference type="AlphaFoldDB" id="A0A2P6VC81"/>
<feature type="region of interest" description="Disordered" evidence="1">
    <location>
        <begin position="1"/>
        <end position="21"/>
    </location>
</feature>
<name>A0A2P6VC81_9CHLO</name>
<comment type="caution">
    <text evidence="2">The sequence shown here is derived from an EMBL/GenBank/DDBJ whole genome shotgun (WGS) entry which is preliminary data.</text>
</comment>
<proteinExistence type="predicted"/>
<evidence type="ECO:0000256" key="1">
    <source>
        <dbReference type="SAM" id="MobiDB-lite"/>
    </source>
</evidence>
<gene>
    <name evidence="2" type="ORF">C2E20_5014</name>
</gene>
<feature type="region of interest" description="Disordered" evidence="1">
    <location>
        <begin position="77"/>
        <end position="98"/>
    </location>
</feature>
<evidence type="ECO:0000313" key="3">
    <source>
        <dbReference type="Proteomes" id="UP000239649"/>
    </source>
</evidence>
<sequence>MATKPRSGIKPPETWVEGTGGVFGTGRVDSFYNGGYGSTGSMGCMPLGCFELRTVPSSPSFFAARLAQDFLSLDLGPRRADSKELEEPSPKSDAGAHFDVEVIATEAALPGVEHAA</sequence>
<reference evidence="2 3" key="1">
    <citation type="journal article" date="2018" name="Plant J.">
        <title>Genome sequences of Chlorella sorokiniana UTEX 1602 and Micractinium conductrix SAG 241.80: implications to maltose excretion by a green alga.</title>
        <authorList>
            <person name="Arriola M.B."/>
            <person name="Velmurugan N."/>
            <person name="Zhang Y."/>
            <person name="Plunkett M.H."/>
            <person name="Hondzo H."/>
            <person name="Barney B.M."/>
        </authorList>
    </citation>
    <scope>NUCLEOTIDE SEQUENCE [LARGE SCALE GENOMIC DNA]</scope>
    <source>
        <strain evidence="2 3">SAG 241.80</strain>
    </source>
</reference>
<protein>
    <submittedName>
        <fullName evidence="2">Dual 3, 5 -cyclic-AMP and -GMP phosphodiesterase 11A</fullName>
    </submittedName>
</protein>
<dbReference type="Proteomes" id="UP000239649">
    <property type="component" value="Unassembled WGS sequence"/>
</dbReference>
<evidence type="ECO:0000313" key="2">
    <source>
        <dbReference type="EMBL" id="PSC71661.1"/>
    </source>
</evidence>
<dbReference type="EMBL" id="LHPF02000014">
    <property type="protein sequence ID" value="PSC71661.1"/>
    <property type="molecule type" value="Genomic_DNA"/>
</dbReference>